<feature type="compositionally biased region" description="Polar residues" evidence="1">
    <location>
        <begin position="1"/>
        <end position="12"/>
    </location>
</feature>
<reference evidence="2" key="1">
    <citation type="submission" date="2014-11" db="EMBL/GenBank/DDBJ databases">
        <authorList>
            <person name="Amaro Gonzalez C."/>
        </authorList>
    </citation>
    <scope>NUCLEOTIDE SEQUENCE</scope>
</reference>
<protein>
    <submittedName>
        <fullName evidence="2">Uncharacterized protein</fullName>
    </submittedName>
</protein>
<name>A0A0E9QV98_ANGAN</name>
<dbReference type="EMBL" id="GBXM01087701">
    <property type="protein sequence ID" value="JAH20876.1"/>
    <property type="molecule type" value="Transcribed_RNA"/>
</dbReference>
<organism evidence="2">
    <name type="scientific">Anguilla anguilla</name>
    <name type="common">European freshwater eel</name>
    <name type="synonym">Muraena anguilla</name>
    <dbReference type="NCBI Taxonomy" id="7936"/>
    <lineage>
        <taxon>Eukaryota</taxon>
        <taxon>Metazoa</taxon>
        <taxon>Chordata</taxon>
        <taxon>Craniata</taxon>
        <taxon>Vertebrata</taxon>
        <taxon>Euteleostomi</taxon>
        <taxon>Actinopterygii</taxon>
        <taxon>Neopterygii</taxon>
        <taxon>Teleostei</taxon>
        <taxon>Anguilliformes</taxon>
        <taxon>Anguillidae</taxon>
        <taxon>Anguilla</taxon>
    </lineage>
</organism>
<reference evidence="2" key="2">
    <citation type="journal article" date="2015" name="Fish Shellfish Immunol.">
        <title>Early steps in the European eel (Anguilla anguilla)-Vibrio vulnificus interaction in the gills: Role of the RtxA13 toxin.</title>
        <authorList>
            <person name="Callol A."/>
            <person name="Pajuelo D."/>
            <person name="Ebbesson L."/>
            <person name="Teles M."/>
            <person name="MacKenzie S."/>
            <person name="Amaro C."/>
        </authorList>
    </citation>
    <scope>NUCLEOTIDE SEQUENCE</scope>
</reference>
<dbReference type="AlphaFoldDB" id="A0A0E9QV98"/>
<feature type="region of interest" description="Disordered" evidence="1">
    <location>
        <begin position="1"/>
        <end position="20"/>
    </location>
</feature>
<sequence>MQWASLMSQATQGLLHCSET</sequence>
<proteinExistence type="predicted"/>
<evidence type="ECO:0000256" key="1">
    <source>
        <dbReference type="SAM" id="MobiDB-lite"/>
    </source>
</evidence>
<evidence type="ECO:0000313" key="2">
    <source>
        <dbReference type="EMBL" id="JAH20876.1"/>
    </source>
</evidence>
<accession>A0A0E9QV98</accession>